<evidence type="ECO:0000313" key="2">
    <source>
        <dbReference type="Proteomes" id="UP000286746"/>
    </source>
</evidence>
<dbReference type="EMBL" id="BHZD01000001">
    <property type="protein sequence ID" value="GCD44216.1"/>
    <property type="molecule type" value="Genomic_DNA"/>
</dbReference>
<keyword evidence="2" id="KW-1185">Reference proteome</keyword>
<proteinExistence type="predicted"/>
<name>A0A401W4I2_STREY</name>
<dbReference type="RefSeq" id="WP_125055140.1">
    <property type="nucleotide sequence ID" value="NZ_BHZD01000001.1"/>
</dbReference>
<reference evidence="1 2" key="1">
    <citation type="submission" date="2018-11" db="EMBL/GenBank/DDBJ databases">
        <title>Whole genome sequence of Streptomyces paromomycinus NBRC 15454(T).</title>
        <authorList>
            <person name="Komaki H."/>
            <person name="Tamura T."/>
        </authorList>
    </citation>
    <scope>NUCLEOTIDE SEQUENCE [LARGE SCALE GENOMIC DNA]</scope>
    <source>
        <strain evidence="1 2">NBRC 15454</strain>
    </source>
</reference>
<accession>A0A401W4I2</accession>
<gene>
    <name evidence="1" type="ORF">GKJPGBOP_03908</name>
</gene>
<organism evidence="1 2">
    <name type="scientific">Streptomyces paromomycinus</name>
    <name type="common">Streptomyces rimosus subsp. paromomycinus</name>
    <dbReference type="NCBI Taxonomy" id="92743"/>
    <lineage>
        <taxon>Bacteria</taxon>
        <taxon>Bacillati</taxon>
        <taxon>Actinomycetota</taxon>
        <taxon>Actinomycetes</taxon>
        <taxon>Kitasatosporales</taxon>
        <taxon>Streptomycetaceae</taxon>
        <taxon>Streptomyces</taxon>
    </lineage>
</organism>
<sequence length="218" mass="23481">MNEFTIVGSAMSAECDIWFALPPGFIEVPLVPDADVSADGLELLSTLVPEEQYGAFRERMQEARAMGGLLARSGAAHLSIGVHHDESGSVVHSVFLIKWQELPWTPPKLAAAKAALASGGARSADLVDLPCGPAAVVESLDQREGQEVFQMTAHLPHPEGRRVAVLALSTTAESGHEHYRDVFHGITRMVSFDNPLPPHLREQMPEARESAAARDAFG</sequence>
<comment type="caution">
    <text evidence="1">The sequence shown here is derived from an EMBL/GenBank/DDBJ whole genome shotgun (WGS) entry which is preliminary data.</text>
</comment>
<evidence type="ECO:0000313" key="1">
    <source>
        <dbReference type="EMBL" id="GCD44216.1"/>
    </source>
</evidence>
<protein>
    <submittedName>
        <fullName evidence="1">Uncharacterized protein</fullName>
    </submittedName>
</protein>
<dbReference type="Proteomes" id="UP000286746">
    <property type="component" value="Unassembled WGS sequence"/>
</dbReference>
<dbReference type="AlphaFoldDB" id="A0A401W4I2"/>